<dbReference type="SUPFAM" id="SSF161098">
    <property type="entry name" value="MetI-like"/>
    <property type="match status" value="1"/>
</dbReference>
<dbReference type="PANTHER" id="PTHR43386">
    <property type="entry name" value="OLIGOPEPTIDE TRANSPORT SYSTEM PERMEASE PROTEIN APPC"/>
    <property type="match status" value="1"/>
</dbReference>
<dbReference type="InterPro" id="IPR035906">
    <property type="entry name" value="MetI-like_sf"/>
</dbReference>
<evidence type="ECO:0000259" key="11">
    <source>
        <dbReference type="PROSITE" id="PS50928"/>
    </source>
</evidence>
<evidence type="ECO:0000313" key="13">
    <source>
        <dbReference type="Proteomes" id="UP001056429"/>
    </source>
</evidence>
<feature type="transmembrane region" description="Helical" evidence="10">
    <location>
        <begin position="180"/>
        <end position="201"/>
    </location>
</feature>
<keyword evidence="4 10" id="KW-0812">Transmembrane</keyword>
<dbReference type="Gene3D" id="1.10.3720.10">
    <property type="entry name" value="MetI-like"/>
    <property type="match status" value="1"/>
</dbReference>
<evidence type="ECO:0000256" key="5">
    <source>
        <dbReference type="ARBA" id="ARBA00022856"/>
    </source>
</evidence>
<evidence type="ECO:0000256" key="1">
    <source>
        <dbReference type="ARBA" id="ARBA00004651"/>
    </source>
</evidence>
<dbReference type="EMBL" id="JAGSOJ010000002">
    <property type="protein sequence ID" value="MCM1989744.1"/>
    <property type="molecule type" value="Genomic_DNA"/>
</dbReference>
<evidence type="ECO:0000313" key="12">
    <source>
        <dbReference type="EMBL" id="MCM1989744.1"/>
    </source>
</evidence>
<organism evidence="12 13">
    <name type="scientific">Oceanirhabdus seepicola</name>
    <dbReference type="NCBI Taxonomy" id="2828781"/>
    <lineage>
        <taxon>Bacteria</taxon>
        <taxon>Bacillati</taxon>
        <taxon>Bacillota</taxon>
        <taxon>Clostridia</taxon>
        <taxon>Eubacteriales</taxon>
        <taxon>Clostridiaceae</taxon>
        <taxon>Oceanirhabdus</taxon>
    </lineage>
</organism>
<evidence type="ECO:0000256" key="10">
    <source>
        <dbReference type="RuleBase" id="RU363032"/>
    </source>
</evidence>
<dbReference type="InterPro" id="IPR025966">
    <property type="entry name" value="OppC_N"/>
</dbReference>
<name>A0A9J6P2K1_9CLOT</name>
<dbReference type="InterPro" id="IPR050366">
    <property type="entry name" value="BP-dependent_transpt_permease"/>
</dbReference>
<keyword evidence="5" id="KW-0571">Peptide transport</keyword>
<evidence type="ECO:0000256" key="9">
    <source>
        <dbReference type="ARBA" id="ARBA00024202"/>
    </source>
</evidence>
<evidence type="ECO:0000256" key="6">
    <source>
        <dbReference type="ARBA" id="ARBA00022927"/>
    </source>
</evidence>
<keyword evidence="13" id="KW-1185">Reference proteome</keyword>
<evidence type="ECO:0000256" key="7">
    <source>
        <dbReference type="ARBA" id="ARBA00022989"/>
    </source>
</evidence>
<gene>
    <name evidence="12" type="ORF">KDK92_08335</name>
</gene>
<feature type="domain" description="ABC transmembrane type-1" evidence="11">
    <location>
        <begin position="141"/>
        <end position="332"/>
    </location>
</feature>
<dbReference type="Pfam" id="PF12911">
    <property type="entry name" value="OppC_N"/>
    <property type="match status" value="1"/>
</dbReference>
<dbReference type="InterPro" id="IPR000515">
    <property type="entry name" value="MetI-like"/>
</dbReference>
<reference evidence="12" key="1">
    <citation type="journal article" date="2021" name="mSystems">
        <title>Bacteria and Archaea Synergistically Convert Glycine Betaine to Biogenic Methane in the Formosa Cold Seep of the South China Sea.</title>
        <authorList>
            <person name="Li L."/>
            <person name="Zhang W."/>
            <person name="Zhang S."/>
            <person name="Song L."/>
            <person name="Sun Q."/>
            <person name="Zhang H."/>
            <person name="Xiang H."/>
            <person name="Dong X."/>
        </authorList>
    </citation>
    <scope>NUCLEOTIDE SEQUENCE</scope>
    <source>
        <strain evidence="12">ZWT</strain>
    </source>
</reference>
<comment type="caution">
    <text evidence="12">The sequence shown here is derived from an EMBL/GenBank/DDBJ whole genome shotgun (WGS) entry which is preliminary data.</text>
</comment>
<dbReference type="GO" id="GO:0015031">
    <property type="term" value="P:protein transport"/>
    <property type="evidence" value="ECO:0007669"/>
    <property type="project" value="UniProtKB-KW"/>
</dbReference>
<dbReference type="GO" id="GO:0005886">
    <property type="term" value="C:plasma membrane"/>
    <property type="evidence" value="ECO:0007669"/>
    <property type="project" value="UniProtKB-SubCell"/>
</dbReference>
<evidence type="ECO:0000256" key="8">
    <source>
        <dbReference type="ARBA" id="ARBA00023136"/>
    </source>
</evidence>
<keyword evidence="8 10" id="KW-0472">Membrane</keyword>
<dbReference type="Proteomes" id="UP001056429">
    <property type="component" value="Unassembled WGS sequence"/>
</dbReference>
<feature type="transmembrane region" description="Helical" evidence="10">
    <location>
        <begin position="248"/>
        <end position="266"/>
    </location>
</feature>
<comment type="subcellular location">
    <subcellularLocation>
        <location evidence="1 10">Cell membrane</location>
        <topology evidence="1 10">Multi-pass membrane protein</topology>
    </subcellularLocation>
</comment>
<accession>A0A9J6P2K1</accession>
<evidence type="ECO:0000256" key="4">
    <source>
        <dbReference type="ARBA" id="ARBA00022692"/>
    </source>
</evidence>
<keyword evidence="6" id="KW-0653">Protein transport</keyword>
<dbReference type="CDD" id="cd06261">
    <property type="entry name" value="TM_PBP2"/>
    <property type="match status" value="1"/>
</dbReference>
<feature type="transmembrane region" description="Helical" evidence="10">
    <location>
        <begin position="207"/>
        <end position="227"/>
    </location>
</feature>
<dbReference type="Pfam" id="PF00528">
    <property type="entry name" value="BPD_transp_1"/>
    <property type="match status" value="1"/>
</dbReference>
<keyword evidence="7 10" id="KW-1133">Transmembrane helix</keyword>
<feature type="transmembrane region" description="Helical" evidence="10">
    <location>
        <begin position="51"/>
        <end position="73"/>
    </location>
</feature>
<keyword evidence="2 10" id="KW-0813">Transport</keyword>
<keyword evidence="3" id="KW-1003">Cell membrane</keyword>
<proteinExistence type="inferred from homology"/>
<feature type="transmembrane region" description="Helical" evidence="10">
    <location>
        <begin position="307"/>
        <end position="332"/>
    </location>
</feature>
<feature type="transmembrane region" description="Helical" evidence="10">
    <location>
        <begin position="145"/>
        <end position="168"/>
    </location>
</feature>
<reference evidence="12" key="2">
    <citation type="submission" date="2021-04" db="EMBL/GenBank/DDBJ databases">
        <authorList>
            <person name="Dong X."/>
        </authorList>
    </citation>
    <scope>NUCLEOTIDE SEQUENCE</scope>
    <source>
        <strain evidence="12">ZWT</strain>
    </source>
</reference>
<evidence type="ECO:0000256" key="3">
    <source>
        <dbReference type="ARBA" id="ARBA00022475"/>
    </source>
</evidence>
<dbReference type="RefSeq" id="WP_250858770.1">
    <property type="nucleotide sequence ID" value="NZ_JAGSOJ010000002.1"/>
</dbReference>
<dbReference type="GO" id="GO:0055085">
    <property type="term" value="P:transmembrane transport"/>
    <property type="evidence" value="ECO:0007669"/>
    <property type="project" value="InterPro"/>
</dbReference>
<dbReference type="PROSITE" id="PS50928">
    <property type="entry name" value="ABC_TM1"/>
    <property type="match status" value="1"/>
</dbReference>
<dbReference type="PANTHER" id="PTHR43386:SF24">
    <property type="entry name" value="OLIGOPEPTIDE TRANSPORT SYSTEM PERMEASE PROTEIN AMID"/>
    <property type="match status" value="1"/>
</dbReference>
<evidence type="ECO:0000256" key="2">
    <source>
        <dbReference type="ARBA" id="ARBA00022448"/>
    </source>
</evidence>
<dbReference type="GO" id="GO:0015833">
    <property type="term" value="P:peptide transport"/>
    <property type="evidence" value="ECO:0007669"/>
    <property type="project" value="UniProtKB-KW"/>
</dbReference>
<comment type="similarity">
    <text evidence="9">Belongs to the binding-protein-dependent transport system permease family. OppBC subfamily.</text>
</comment>
<dbReference type="AlphaFoldDB" id="A0A9J6P2K1"/>
<protein>
    <submittedName>
        <fullName evidence="12">ABC transporter permease</fullName>
    </submittedName>
</protein>
<sequence>MDTKLLSKEKKLVNKEKFKTVGCDFKYSNNVTIEALGYNKRAWLKFKNNKIALISLFLLTIILSISFTSPIWAADQIYTIEDAKGLSYLGEGNIDVNFKILKSRELLKKNFGLPNASPSSQHIFGTDRHGVDIFANTFVRLRLSLYLGIVVALLNTFIGIIYGTISGYMGGIIDDIMMRVIEVISSIPNILLISIIVIVIGNSFKSILIAMALLGWCKTAMIVRGKVCQLREQEFIIASKALGADRERIVIAHMIPNIMPLAMTAFSDDIPSVILDEAMLSCIGLGIRVPYYTLGKMLFSYSDSSVLFFYSYQIILPSLVLALVILLFQYVATALTDAFDPNIIY</sequence>